<dbReference type="Proteomes" id="UP001183410">
    <property type="component" value="Unassembled WGS sequence"/>
</dbReference>
<keyword evidence="1" id="KW-0472">Membrane</keyword>
<reference evidence="3" key="1">
    <citation type="submission" date="2023-07" db="EMBL/GenBank/DDBJ databases">
        <title>30 novel species of actinomycetes from the DSMZ collection.</title>
        <authorList>
            <person name="Nouioui I."/>
        </authorList>
    </citation>
    <scope>NUCLEOTIDE SEQUENCE [LARGE SCALE GENOMIC DNA]</scope>
    <source>
        <strain evidence="3">DSM 44915</strain>
    </source>
</reference>
<gene>
    <name evidence="2" type="ORF">RM844_30230</name>
</gene>
<feature type="transmembrane region" description="Helical" evidence="1">
    <location>
        <begin position="27"/>
        <end position="52"/>
    </location>
</feature>
<dbReference type="EMBL" id="JAVREO010000029">
    <property type="protein sequence ID" value="MDT0270559.1"/>
    <property type="molecule type" value="Genomic_DNA"/>
</dbReference>
<keyword evidence="3" id="KW-1185">Reference proteome</keyword>
<keyword evidence="1" id="KW-1133">Transmembrane helix</keyword>
<dbReference type="RefSeq" id="WP_311670624.1">
    <property type="nucleotide sequence ID" value="NZ_JAVREO010000029.1"/>
</dbReference>
<accession>A0ABU2K1C2</accession>
<proteinExistence type="predicted"/>
<protein>
    <recommendedName>
        <fullName evidence="4">Sugar transferase</fullName>
    </recommendedName>
</protein>
<evidence type="ECO:0000313" key="2">
    <source>
        <dbReference type="EMBL" id="MDT0270559.1"/>
    </source>
</evidence>
<organism evidence="2 3">
    <name type="scientific">Streptomyces chisholmiae</name>
    <dbReference type="NCBI Taxonomy" id="3075540"/>
    <lineage>
        <taxon>Bacteria</taxon>
        <taxon>Bacillati</taxon>
        <taxon>Actinomycetota</taxon>
        <taxon>Actinomycetes</taxon>
        <taxon>Kitasatosporales</taxon>
        <taxon>Streptomycetaceae</taxon>
        <taxon>Streptomyces</taxon>
    </lineage>
</organism>
<sequence>MSTTDLARLAGAVATRLDAVHAVMLPLVVLLATAMAVVAVPVVASGGALIVLRRGVRGASNWQPRRGRRAGGAS</sequence>
<evidence type="ECO:0000256" key="1">
    <source>
        <dbReference type="SAM" id="Phobius"/>
    </source>
</evidence>
<keyword evidence="1" id="KW-0812">Transmembrane</keyword>
<name>A0ABU2K1C2_9ACTN</name>
<comment type="caution">
    <text evidence="2">The sequence shown here is derived from an EMBL/GenBank/DDBJ whole genome shotgun (WGS) entry which is preliminary data.</text>
</comment>
<evidence type="ECO:0000313" key="3">
    <source>
        <dbReference type="Proteomes" id="UP001183410"/>
    </source>
</evidence>
<evidence type="ECO:0008006" key="4">
    <source>
        <dbReference type="Google" id="ProtNLM"/>
    </source>
</evidence>